<gene>
    <name evidence="2" type="ORF">KQX54_020298</name>
</gene>
<dbReference type="EMBL" id="JAHXZJ010001119">
    <property type="protein sequence ID" value="KAH0555590.1"/>
    <property type="molecule type" value="Genomic_DNA"/>
</dbReference>
<organism evidence="2 3">
    <name type="scientific">Cotesia glomerata</name>
    <name type="common">Lepidopteran parasitic wasp</name>
    <name type="synonym">Apanteles glomeratus</name>
    <dbReference type="NCBI Taxonomy" id="32391"/>
    <lineage>
        <taxon>Eukaryota</taxon>
        <taxon>Metazoa</taxon>
        <taxon>Ecdysozoa</taxon>
        <taxon>Arthropoda</taxon>
        <taxon>Hexapoda</taxon>
        <taxon>Insecta</taxon>
        <taxon>Pterygota</taxon>
        <taxon>Neoptera</taxon>
        <taxon>Endopterygota</taxon>
        <taxon>Hymenoptera</taxon>
        <taxon>Apocrita</taxon>
        <taxon>Ichneumonoidea</taxon>
        <taxon>Braconidae</taxon>
        <taxon>Microgastrinae</taxon>
        <taxon>Cotesia</taxon>
    </lineage>
</organism>
<comment type="caution">
    <text evidence="2">The sequence shown here is derived from an EMBL/GenBank/DDBJ whole genome shotgun (WGS) entry which is preliminary data.</text>
</comment>
<dbReference type="Proteomes" id="UP000826195">
    <property type="component" value="Unassembled WGS sequence"/>
</dbReference>
<evidence type="ECO:0008006" key="4">
    <source>
        <dbReference type="Google" id="ProtNLM"/>
    </source>
</evidence>
<accession>A0AAV7ISE9</accession>
<reference evidence="2 3" key="1">
    <citation type="journal article" date="2021" name="J. Hered.">
        <title>A chromosome-level genome assembly of the parasitoid wasp, Cotesia glomerata (Hymenoptera: Braconidae).</title>
        <authorList>
            <person name="Pinto B.J."/>
            <person name="Weis J.J."/>
            <person name="Gamble T."/>
            <person name="Ode P.J."/>
            <person name="Paul R."/>
            <person name="Zaspel J.M."/>
        </authorList>
    </citation>
    <scope>NUCLEOTIDE SEQUENCE [LARGE SCALE GENOMIC DNA]</scope>
    <source>
        <strain evidence="2">CgM1</strain>
    </source>
</reference>
<protein>
    <recommendedName>
        <fullName evidence="4">EB domain-containing protein</fullName>
    </recommendedName>
</protein>
<dbReference type="AlphaFoldDB" id="A0AAV7ISE9"/>
<evidence type="ECO:0000313" key="2">
    <source>
        <dbReference type="EMBL" id="KAH0555590.1"/>
    </source>
</evidence>
<sequence length="253" mass="28949">MKTFNLYFPLTFFIEVILFSTQVIQAHEFSQGSITTSVEEIIEACYRNENCEDQFANCVNYECQCKNNYVRKGKKCYGKVHAQCNDSSQCLSTRLRCENGTCSAPDEEKVGNNLCFDKSGVVVCYGPTVTTGWSNGICRLHANDFTVMGKLERTRPGHMECRPMWSSDVELSSKYDLLQPNENIKWKTRDFTLDKAVYGGSDEINRPTLLCQTEYNHMNFVGRLSVPDFDECQFLFYGTVARSKVFDVLVYDI</sequence>
<keyword evidence="1" id="KW-0732">Signal</keyword>
<evidence type="ECO:0000256" key="1">
    <source>
        <dbReference type="SAM" id="SignalP"/>
    </source>
</evidence>
<feature type="signal peptide" evidence="1">
    <location>
        <begin position="1"/>
        <end position="26"/>
    </location>
</feature>
<evidence type="ECO:0000313" key="3">
    <source>
        <dbReference type="Proteomes" id="UP000826195"/>
    </source>
</evidence>
<name>A0AAV7ISE9_COTGL</name>
<proteinExistence type="predicted"/>
<feature type="chain" id="PRO_5043922198" description="EB domain-containing protein" evidence="1">
    <location>
        <begin position="27"/>
        <end position="253"/>
    </location>
</feature>
<keyword evidence="3" id="KW-1185">Reference proteome</keyword>